<dbReference type="PANTHER" id="PTHR33525:SF3">
    <property type="entry name" value="RIBONUCLEASE Y"/>
    <property type="match status" value="1"/>
</dbReference>
<dbReference type="InterPro" id="IPR006675">
    <property type="entry name" value="HDIG_dom"/>
</dbReference>
<dbReference type="Pfam" id="PF08668">
    <property type="entry name" value="HDOD"/>
    <property type="match status" value="1"/>
</dbReference>
<dbReference type="InterPro" id="IPR052340">
    <property type="entry name" value="RNase_Y/CdgJ"/>
</dbReference>
<name>A0A419F0I4_9BACT</name>
<dbReference type="InterPro" id="IPR003607">
    <property type="entry name" value="HD/PDEase_dom"/>
</dbReference>
<evidence type="ECO:0000259" key="1">
    <source>
        <dbReference type="PROSITE" id="PS51833"/>
    </source>
</evidence>
<gene>
    <name evidence="2" type="ORF">C4532_07660</name>
</gene>
<accession>A0A419F0I4</accession>
<dbReference type="PROSITE" id="PS51833">
    <property type="entry name" value="HDOD"/>
    <property type="match status" value="1"/>
</dbReference>
<comment type="caution">
    <text evidence="2">The sequence shown here is derived from an EMBL/GenBank/DDBJ whole genome shotgun (WGS) entry which is preliminary data.</text>
</comment>
<protein>
    <submittedName>
        <fullName evidence="2">HDOD domain-containing protein</fullName>
    </submittedName>
</protein>
<proteinExistence type="predicted"/>
<dbReference type="PROSITE" id="PS00012">
    <property type="entry name" value="PHOSPHOPANTETHEINE"/>
    <property type="match status" value="1"/>
</dbReference>
<dbReference type="InterPro" id="IPR006162">
    <property type="entry name" value="Ppantetheine_attach_site"/>
</dbReference>
<dbReference type="PANTHER" id="PTHR33525">
    <property type="match status" value="1"/>
</dbReference>
<dbReference type="Gene3D" id="1.10.3210.10">
    <property type="entry name" value="Hypothetical protein af1432"/>
    <property type="match status" value="1"/>
</dbReference>
<dbReference type="EMBL" id="QZKI01000060">
    <property type="protein sequence ID" value="RJP71390.1"/>
    <property type="molecule type" value="Genomic_DNA"/>
</dbReference>
<dbReference type="Proteomes" id="UP000285961">
    <property type="component" value="Unassembled WGS sequence"/>
</dbReference>
<evidence type="ECO:0000313" key="3">
    <source>
        <dbReference type="Proteomes" id="UP000285961"/>
    </source>
</evidence>
<dbReference type="AlphaFoldDB" id="A0A419F0I4"/>
<dbReference type="SUPFAM" id="SSF109604">
    <property type="entry name" value="HD-domain/PDEase-like"/>
    <property type="match status" value="1"/>
</dbReference>
<sequence>MISDTAVLKKLAKIKEIATLSEVIHEVLTALASDESSAQDLAVILSKDQALCAKVLKIANSAFFAQSRRILDIDSAIVLLGFDSIAQLALATSVFNAFGRGRTHARFDIYGFWEHSIATAIGAKDIAETLHRNADRKVAYTAGLLHDIGKLVLLIHFPEEYGPVLHQLDSEGMFLHGAEQSILGFTHCDVGEWLFNRWNYPERLVQAVARHHNTLLPEPEPDFVVGAVRLADLLSNRMHIGASGNTLVPPLEPNECLIIGLDETKLVEVEQKLESAARGITRVLQAMTERR</sequence>
<reference evidence="2 3" key="1">
    <citation type="journal article" date="2017" name="ISME J.">
        <title>Energy and carbon metabolisms in a deep terrestrial subsurface fluid microbial community.</title>
        <authorList>
            <person name="Momper L."/>
            <person name="Jungbluth S.P."/>
            <person name="Lee M.D."/>
            <person name="Amend J.P."/>
        </authorList>
    </citation>
    <scope>NUCLEOTIDE SEQUENCE [LARGE SCALE GENOMIC DNA]</scope>
    <source>
        <strain evidence="2">SURF_17</strain>
    </source>
</reference>
<evidence type="ECO:0000313" key="2">
    <source>
        <dbReference type="EMBL" id="RJP71390.1"/>
    </source>
</evidence>
<dbReference type="CDD" id="cd00077">
    <property type="entry name" value="HDc"/>
    <property type="match status" value="1"/>
</dbReference>
<dbReference type="InterPro" id="IPR013976">
    <property type="entry name" value="HDOD"/>
</dbReference>
<feature type="domain" description="HDOD" evidence="1">
    <location>
        <begin position="17"/>
        <end position="214"/>
    </location>
</feature>
<dbReference type="NCBIfam" id="TIGR00277">
    <property type="entry name" value="HDIG"/>
    <property type="match status" value="1"/>
</dbReference>
<organism evidence="2 3">
    <name type="scientific">Candidatus Abyssobacteria bacterium SURF_17</name>
    <dbReference type="NCBI Taxonomy" id="2093361"/>
    <lineage>
        <taxon>Bacteria</taxon>
        <taxon>Pseudomonadati</taxon>
        <taxon>Candidatus Hydrogenedentota</taxon>
        <taxon>Candidatus Abyssobacteria</taxon>
    </lineage>
</organism>
<dbReference type="SMART" id="SM00471">
    <property type="entry name" value="HDc"/>
    <property type="match status" value="1"/>
</dbReference>